<sequence>MKAIITTVGQDQVGIIAGVSNYLAKQHINILDVSQTIMDGFFTMMMLVDLAEDADFAALTDDLSQLGQELGVDINIRNEKVYAAMHELSGGLD</sequence>
<dbReference type="Proteomes" id="UP000051739">
    <property type="component" value="Unassembled WGS sequence"/>
</dbReference>
<evidence type="ECO:0000256" key="1">
    <source>
        <dbReference type="HAMAP-Rule" id="MF_01054"/>
    </source>
</evidence>
<dbReference type="Pfam" id="PF13740">
    <property type="entry name" value="ACT_6"/>
    <property type="match status" value="1"/>
</dbReference>
<dbReference type="InterPro" id="IPR050990">
    <property type="entry name" value="UPF0237/GcvR_regulator"/>
</dbReference>
<dbReference type="InterPro" id="IPR022986">
    <property type="entry name" value="UPF0237_ACT"/>
</dbReference>
<dbReference type="InterPro" id="IPR045865">
    <property type="entry name" value="ACT-like_dom_sf"/>
</dbReference>
<dbReference type="SUPFAM" id="SSF55021">
    <property type="entry name" value="ACT-like"/>
    <property type="match status" value="1"/>
</dbReference>
<feature type="domain" description="ACT" evidence="2">
    <location>
        <begin position="4"/>
        <end position="81"/>
    </location>
</feature>
<comment type="caution">
    <text evidence="3">The sequence shown here is derived from an EMBL/GenBank/DDBJ whole genome shotgun (WGS) entry which is preliminary data.</text>
</comment>
<dbReference type="HAMAP" id="MF_01054">
    <property type="entry name" value="UPF0237"/>
    <property type="match status" value="1"/>
</dbReference>
<dbReference type="NCBIfam" id="NF001220">
    <property type="entry name" value="PRK00194.1"/>
    <property type="match status" value="1"/>
</dbReference>
<protein>
    <recommendedName>
        <fullName evidence="1">UPF0237 protein FC60_GL001644</fullName>
    </recommendedName>
</protein>
<dbReference type="PROSITE" id="PS51671">
    <property type="entry name" value="ACT"/>
    <property type="match status" value="1"/>
</dbReference>
<dbReference type="CDD" id="cd04872">
    <property type="entry name" value="ACT_1ZPV"/>
    <property type="match status" value="1"/>
</dbReference>
<dbReference type="Gene3D" id="3.30.70.260">
    <property type="match status" value="1"/>
</dbReference>
<evidence type="ECO:0000259" key="2">
    <source>
        <dbReference type="PROSITE" id="PS51671"/>
    </source>
</evidence>
<organism evidence="3 4">
    <name type="scientific">Limosilactobacillus gastricus DSM 16045</name>
    <dbReference type="NCBI Taxonomy" id="1423749"/>
    <lineage>
        <taxon>Bacteria</taxon>
        <taxon>Bacillati</taxon>
        <taxon>Bacillota</taxon>
        <taxon>Bacilli</taxon>
        <taxon>Lactobacillales</taxon>
        <taxon>Lactobacillaceae</taxon>
        <taxon>Limosilactobacillus</taxon>
    </lineage>
</organism>
<dbReference type="PANTHER" id="PTHR34875">
    <property type="entry name" value="UPF0237 PROTEIN MJ1558"/>
    <property type="match status" value="1"/>
</dbReference>
<keyword evidence="4" id="KW-1185">Reference proteome</keyword>
<evidence type="ECO:0000313" key="3">
    <source>
        <dbReference type="EMBL" id="KRM02781.1"/>
    </source>
</evidence>
<gene>
    <name evidence="3" type="ORF">FC60_GL001644</name>
</gene>
<comment type="similarity">
    <text evidence="1">Belongs to the UPF0237 family.</text>
</comment>
<name>A0A0R1VBD0_9LACO</name>
<dbReference type="PANTHER" id="PTHR34875:SF6">
    <property type="entry name" value="UPF0237 PROTEIN MJ1558"/>
    <property type="match status" value="1"/>
</dbReference>
<evidence type="ECO:0000313" key="4">
    <source>
        <dbReference type="Proteomes" id="UP000051739"/>
    </source>
</evidence>
<accession>A0A0R1VBD0</accession>
<reference evidence="3 4" key="1">
    <citation type="journal article" date="2015" name="Genome Announc.">
        <title>Expanding the biotechnology potential of lactobacilli through comparative genomics of 213 strains and associated genera.</title>
        <authorList>
            <person name="Sun Z."/>
            <person name="Harris H.M."/>
            <person name="McCann A."/>
            <person name="Guo C."/>
            <person name="Argimon S."/>
            <person name="Zhang W."/>
            <person name="Yang X."/>
            <person name="Jeffery I.B."/>
            <person name="Cooney J.C."/>
            <person name="Kagawa T.F."/>
            <person name="Liu W."/>
            <person name="Song Y."/>
            <person name="Salvetti E."/>
            <person name="Wrobel A."/>
            <person name="Rasinkangas P."/>
            <person name="Parkhill J."/>
            <person name="Rea M.C."/>
            <person name="O'Sullivan O."/>
            <person name="Ritari J."/>
            <person name="Douillard F.P."/>
            <person name="Paul Ross R."/>
            <person name="Yang R."/>
            <person name="Briner A.E."/>
            <person name="Felis G.E."/>
            <person name="de Vos W.M."/>
            <person name="Barrangou R."/>
            <person name="Klaenhammer T.R."/>
            <person name="Caufield P.W."/>
            <person name="Cui Y."/>
            <person name="Zhang H."/>
            <person name="O'Toole P.W."/>
        </authorList>
    </citation>
    <scope>NUCLEOTIDE SEQUENCE [LARGE SCALE GENOMIC DNA]</scope>
    <source>
        <strain evidence="3 4">DSM 16045</strain>
    </source>
</reference>
<proteinExistence type="inferred from homology"/>
<dbReference type="InterPro" id="IPR002912">
    <property type="entry name" value="ACT_dom"/>
</dbReference>
<dbReference type="PATRIC" id="fig|1423749.3.peg.1703"/>
<dbReference type="RefSeq" id="WP_056937089.1">
    <property type="nucleotide sequence ID" value="NZ_AZFN01000007.1"/>
</dbReference>
<dbReference type="AlphaFoldDB" id="A0A0R1VBD0"/>
<dbReference type="EMBL" id="AZFN01000007">
    <property type="protein sequence ID" value="KRM02781.1"/>
    <property type="molecule type" value="Genomic_DNA"/>
</dbReference>